<dbReference type="Proteomes" id="UP000032046">
    <property type="component" value="Unassembled WGS sequence"/>
</dbReference>
<dbReference type="SUPFAM" id="SSF48452">
    <property type="entry name" value="TPR-like"/>
    <property type="match status" value="1"/>
</dbReference>
<reference evidence="1 2" key="1">
    <citation type="submission" date="2015-01" db="EMBL/GenBank/DDBJ databases">
        <title>Comparative genomics of non-oral Prevotella species.</title>
        <authorList>
            <person name="Accetto T."/>
            <person name="Nograsek B."/>
            <person name="Avgustin G."/>
        </authorList>
    </citation>
    <scope>NUCLEOTIDE SEQUENCE [LARGE SCALE GENOMIC DNA]</scope>
    <source>
        <strain evidence="1 2">P5-119</strain>
    </source>
</reference>
<sequence>MALMCVHTEAGAQTRSQLRDSLKVAADRLAYSPDSTDLRLKKAGYNLRLEQWAYAQDEYDYILKREPCNPAALFYRAYTNEKLHRDDFARRDYESLLTVVPGHFEGQLGLALLNQKSKRHTEALDQINRLVTQYPDNAVAYAARAGIEMEQGMVALAIFDYEEAIKRDSTNTEYRIDYTDALIRDRRTAEARKQLDELVRMGVARASLRDFYKRAK</sequence>
<organism evidence="1 2">
    <name type="scientific">Prevotella pectinovora</name>
    <dbReference type="NCBI Taxonomy" id="1602169"/>
    <lineage>
        <taxon>Bacteria</taxon>
        <taxon>Pseudomonadati</taxon>
        <taxon>Bacteroidota</taxon>
        <taxon>Bacteroidia</taxon>
        <taxon>Bacteroidales</taxon>
        <taxon>Prevotellaceae</taxon>
        <taxon>Prevotella</taxon>
    </lineage>
</organism>
<dbReference type="Pfam" id="PF13432">
    <property type="entry name" value="TPR_16"/>
    <property type="match status" value="1"/>
</dbReference>
<accession>A0A0D0J2I2</accession>
<keyword evidence="2" id="KW-1185">Reference proteome</keyword>
<protein>
    <submittedName>
        <fullName evidence="1">Tetratricopeptide repeat protein</fullName>
    </submittedName>
</protein>
<dbReference type="Gene3D" id="1.25.40.10">
    <property type="entry name" value="Tetratricopeptide repeat domain"/>
    <property type="match status" value="2"/>
</dbReference>
<dbReference type="InterPro" id="IPR019734">
    <property type="entry name" value="TPR_rpt"/>
</dbReference>
<name>A0A0D0J2I2_9BACT</name>
<dbReference type="AlphaFoldDB" id="A0A0D0J2I2"/>
<dbReference type="InterPro" id="IPR011990">
    <property type="entry name" value="TPR-like_helical_dom_sf"/>
</dbReference>
<dbReference type="SMART" id="SM00028">
    <property type="entry name" value="TPR"/>
    <property type="match status" value="3"/>
</dbReference>
<evidence type="ECO:0000313" key="2">
    <source>
        <dbReference type="Proteomes" id="UP000032046"/>
    </source>
</evidence>
<dbReference type="STRING" id="1602171.ST44_01570"/>
<gene>
    <name evidence="1" type="ORF">ST44_01570</name>
</gene>
<evidence type="ECO:0000313" key="1">
    <source>
        <dbReference type="EMBL" id="KIP64706.1"/>
    </source>
</evidence>
<proteinExistence type="predicted"/>
<comment type="caution">
    <text evidence="1">The sequence shown here is derived from an EMBL/GenBank/DDBJ whole genome shotgun (WGS) entry which is preliminary data.</text>
</comment>
<dbReference type="EMBL" id="JXQK01000018">
    <property type="protein sequence ID" value="KIP64706.1"/>
    <property type="molecule type" value="Genomic_DNA"/>
</dbReference>